<dbReference type="InterPro" id="IPR006465">
    <property type="entry name" value="Oligosac_amylase"/>
</dbReference>
<dbReference type="KEGG" id="mvu:Metvu_0781"/>
<evidence type="ECO:0000259" key="4">
    <source>
        <dbReference type="Pfam" id="PF00723"/>
    </source>
</evidence>
<dbReference type="SUPFAM" id="SSF48208">
    <property type="entry name" value="Six-hairpin glycosidases"/>
    <property type="match status" value="1"/>
</dbReference>
<protein>
    <submittedName>
        <fullName evidence="5">Oligosaccharide amylase</fullName>
    </submittedName>
</protein>
<name>C9RGD7_METVM</name>
<evidence type="ECO:0000256" key="2">
    <source>
        <dbReference type="ARBA" id="ARBA00022801"/>
    </source>
</evidence>
<dbReference type="Proteomes" id="UP000002063">
    <property type="component" value="Chromosome"/>
</dbReference>
<dbReference type="CAZy" id="GH15">
    <property type="family name" value="Glycoside Hydrolase Family 15"/>
</dbReference>
<dbReference type="InterPro" id="IPR012341">
    <property type="entry name" value="6hp_glycosidase-like_sf"/>
</dbReference>
<reference evidence="5" key="1">
    <citation type="submission" date="2009-10" db="EMBL/GenBank/DDBJ databases">
        <title>Complete sequence of chromosome of Methanocaldococcus vulcanius M7.</title>
        <authorList>
            <consortium name="US DOE Joint Genome Institute"/>
            <person name="Lucas S."/>
            <person name="Copeland A."/>
            <person name="Lapidus A."/>
            <person name="Glavina del Rio T."/>
            <person name="Dalin E."/>
            <person name="Tice H."/>
            <person name="Bruce D."/>
            <person name="Goodwin L."/>
            <person name="Pitluck S."/>
            <person name="Lcollab F.I."/>
            <person name="Brettin T."/>
            <person name="Detter J.C."/>
            <person name="Han C."/>
            <person name="Tapia R."/>
            <person name="Kuske C.R."/>
            <person name="Schmutz J."/>
            <person name="Larimer F."/>
            <person name="Land M."/>
            <person name="Hauser L."/>
            <person name="Kyrpides N."/>
            <person name="Ovchinikova G."/>
            <person name="Sieprawska-Lupa M."/>
            <person name="Whitman W.B."/>
            <person name="Woyke T."/>
        </authorList>
    </citation>
    <scope>NUCLEOTIDE SEQUENCE [LARGE SCALE GENOMIC DNA]</scope>
    <source>
        <strain evidence="5">M7</strain>
    </source>
</reference>
<dbReference type="eggNOG" id="arCOG03285">
    <property type="taxonomic scope" value="Archaea"/>
</dbReference>
<evidence type="ECO:0000313" key="5">
    <source>
        <dbReference type="EMBL" id="ACX72639.1"/>
    </source>
</evidence>
<dbReference type="AlphaFoldDB" id="C9RGD7"/>
<dbReference type="GO" id="GO:0005975">
    <property type="term" value="P:carbohydrate metabolic process"/>
    <property type="evidence" value="ECO:0007669"/>
    <property type="project" value="InterPro"/>
</dbReference>
<keyword evidence="2" id="KW-0378">Hydrolase</keyword>
<dbReference type="PANTHER" id="PTHR31616">
    <property type="entry name" value="TREHALASE"/>
    <property type="match status" value="1"/>
</dbReference>
<gene>
    <name evidence="5" type="ordered locus">Metvu_0781</name>
</gene>
<dbReference type="RefSeq" id="WP_015732859.1">
    <property type="nucleotide sequence ID" value="NC_013407.1"/>
</dbReference>
<comment type="similarity">
    <text evidence="1">Belongs to the glycosyl hydrolase 15 family.</text>
</comment>
<dbReference type="InterPro" id="IPR008928">
    <property type="entry name" value="6-hairpin_glycosidase_sf"/>
</dbReference>
<feature type="domain" description="GH15-like" evidence="4">
    <location>
        <begin position="271"/>
        <end position="604"/>
    </location>
</feature>
<dbReference type="PANTHER" id="PTHR31616:SF0">
    <property type="entry name" value="GLUCAN 1,4-ALPHA-GLUCOSIDASE"/>
    <property type="match status" value="1"/>
</dbReference>
<dbReference type="InterPro" id="IPR046966">
    <property type="entry name" value="Glucoamylase_active_site"/>
</dbReference>
<dbReference type="EMBL" id="CP001787">
    <property type="protein sequence ID" value="ACX72639.1"/>
    <property type="molecule type" value="Genomic_DNA"/>
</dbReference>
<keyword evidence="3" id="KW-0326">Glycosidase</keyword>
<dbReference type="InterPro" id="IPR011613">
    <property type="entry name" value="GH15-like"/>
</dbReference>
<dbReference type="Pfam" id="PF00723">
    <property type="entry name" value="Glyco_hydro_15"/>
    <property type="match status" value="1"/>
</dbReference>
<sequence length="615" mass="71857">MGGIVGNNCLLTKIGDYGEIEYMFYPHIGYETHFFDSALAIYDNKVKWHWDEDWNITQKYIGETNIFKTILEDEKIILTVKDFVPVSHNVLIKRIYIKNKLDEKIRFKLFFYENLRIGENPEVNTVKYIEDEDCIVKCNGKYIFCIGSDKKIDSFQCGNRYSKTSAYIDIENGILKEHRESSGILTDSAISWNIEIDKNRTLAFNIYILPQKFDGDLSIITEQLRIIKNNSENIKNLSLNYWKNIIEKINRVIHPELRQNYKIYSITKRALMALLMLCDKEGGIIAAPSLYPDYRYVWGRDGSYISIALDLFGIRGVSDRFFEFMSKIQNADGSWLQNYYVNGKPRLTAIQNDQIGSLLWAMDVHYRLTGNRKFVERYWENIEKAGNYLNNVALNFTPCFDLWEEKFGVFAYTIGAVYAGLKCAYSMSKAVNKREDVKHWGKTLEYLKKEVPKRFYLEDEERFAKSINPLNKEIDTSILGLSYPFNLIAVDDERMIKTAESIEKAFNYKVGGIGRYPEDTYFGGNPWIITTLWLSLYYRRLYNVLKSKGVDKDKRKPYIEKSKKLFDWAVKYSFDGLFPEQIHKELGVPISAIPLGWSNAMFLIYVYENDNVFIP</sequence>
<keyword evidence="6" id="KW-1185">Reference proteome</keyword>
<dbReference type="STRING" id="579137.Metvu_0781"/>
<evidence type="ECO:0000313" key="6">
    <source>
        <dbReference type="Proteomes" id="UP000002063"/>
    </source>
</evidence>
<organism evidence="5 6">
    <name type="scientific">Methanocaldococcus vulcanius (strain ATCC 700851 / DSM 12094 / M7)</name>
    <name type="common">Methanococcus vulcanius</name>
    <dbReference type="NCBI Taxonomy" id="579137"/>
    <lineage>
        <taxon>Archaea</taxon>
        <taxon>Methanobacteriati</taxon>
        <taxon>Methanobacteriota</taxon>
        <taxon>Methanomada group</taxon>
        <taxon>Methanococci</taxon>
        <taxon>Methanococcales</taxon>
        <taxon>Methanocaldococcaceae</taxon>
        <taxon>Methanocaldococcus</taxon>
    </lineage>
</organism>
<dbReference type="PROSITE" id="PS00820">
    <property type="entry name" value="GLUCOAMYLASE"/>
    <property type="match status" value="1"/>
</dbReference>
<dbReference type="Gene3D" id="1.50.10.10">
    <property type="match status" value="1"/>
</dbReference>
<evidence type="ECO:0000256" key="3">
    <source>
        <dbReference type="ARBA" id="ARBA00023295"/>
    </source>
</evidence>
<accession>C9RGD7</accession>
<dbReference type="NCBIfam" id="TIGR01577">
    <property type="entry name" value="oligosac_amyl"/>
    <property type="match status" value="1"/>
</dbReference>
<dbReference type="HOGENOM" id="CLU_028187_0_0_2"/>
<dbReference type="GO" id="GO:0004553">
    <property type="term" value="F:hydrolase activity, hydrolyzing O-glycosyl compounds"/>
    <property type="evidence" value="ECO:0007669"/>
    <property type="project" value="TreeGrafter"/>
</dbReference>
<proteinExistence type="inferred from homology"/>
<evidence type="ECO:0000256" key="1">
    <source>
        <dbReference type="ARBA" id="ARBA00006188"/>
    </source>
</evidence>
<dbReference type="OrthoDB" id="36362at2157"/>
<dbReference type="GeneID" id="8513118"/>